<protein>
    <submittedName>
        <fullName evidence="2">Uncharacterized protein</fullName>
    </submittedName>
</protein>
<accession>A0A922NSX8</accession>
<sequence length="40" mass="4788">MLRLSDELYFLIKQGVIAFLMMVMTLKTFIYQTKTEIMIL</sequence>
<keyword evidence="1" id="KW-0812">Transmembrane</keyword>
<proteinExistence type="predicted"/>
<reference evidence="2 3" key="1">
    <citation type="journal article" date="2014" name="Int. J. Syst. Evol. Microbiol.">
        <title>Phylogenomics and the dynamic genome evolution of the genus Streptococcus.</title>
        <authorList>
            <consortium name="The Broad Institute Genome Sequencing Platform"/>
            <person name="Richards V.P."/>
            <person name="Palmer S.R."/>
            <person name="Pavinski Bitar P.D."/>
            <person name="Qin X."/>
            <person name="Weinstock G.M."/>
            <person name="Highlander S.K."/>
            <person name="Town C.D."/>
            <person name="Burne R.A."/>
            <person name="Stanhope M.J."/>
        </authorList>
    </citation>
    <scope>NUCLEOTIDE SEQUENCE [LARGE SCALE GENOMIC DNA]</scope>
    <source>
        <strain evidence="2 3">CECT 5772</strain>
    </source>
</reference>
<keyword evidence="1" id="KW-1133">Transmembrane helix</keyword>
<dbReference type="AlphaFoldDB" id="A0A922NSX8"/>
<feature type="transmembrane region" description="Helical" evidence="1">
    <location>
        <begin position="12"/>
        <end position="30"/>
    </location>
</feature>
<gene>
    <name evidence="2" type="ORF">CECT5772_11128</name>
</gene>
<organism evidence="2 3">
    <name type="scientific">Streptococcus equi subsp. ruminatorum CECT 5772</name>
    <dbReference type="NCBI Taxonomy" id="1051981"/>
    <lineage>
        <taxon>Bacteria</taxon>
        <taxon>Bacillati</taxon>
        <taxon>Bacillota</taxon>
        <taxon>Bacilli</taxon>
        <taxon>Lactobacillales</taxon>
        <taxon>Streptococcaceae</taxon>
        <taxon>Streptococcus</taxon>
    </lineage>
</organism>
<evidence type="ECO:0000313" key="3">
    <source>
        <dbReference type="Proteomes" id="UP000028704"/>
    </source>
</evidence>
<name>A0A922NSX8_9STRE</name>
<evidence type="ECO:0000313" key="2">
    <source>
        <dbReference type="EMBL" id="KED03413.1"/>
    </source>
</evidence>
<keyword evidence="1" id="KW-0472">Membrane</keyword>
<dbReference type="EMBL" id="AWEX01000116">
    <property type="protein sequence ID" value="KED03413.1"/>
    <property type="molecule type" value="Genomic_DNA"/>
</dbReference>
<evidence type="ECO:0000256" key="1">
    <source>
        <dbReference type="SAM" id="Phobius"/>
    </source>
</evidence>
<dbReference type="Proteomes" id="UP000028704">
    <property type="component" value="Unassembled WGS sequence"/>
</dbReference>
<comment type="caution">
    <text evidence="2">The sequence shown here is derived from an EMBL/GenBank/DDBJ whole genome shotgun (WGS) entry which is preliminary data.</text>
</comment>